<dbReference type="EMBL" id="JADBGQ010000003">
    <property type="protein sequence ID" value="KAG5402635.1"/>
    <property type="molecule type" value="Genomic_DNA"/>
</dbReference>
<accession>A0ABQ7MVI8</accession>
<sequence>MEPVDFEITIFDPNIHQYTYQHAGPWTQHAGPSRELFWTSVGVLQHTQDVRVCPSAHTGRPWLSVCVRVCPSVHTGRPWLSISTHIRMVVLGLSTLTLPVECSGDFGPRALSVQYTQDVHGCLPAHTGRLWMSVSTHRTSVAVCVCPSEHNGRPRLSISTHISTLVLGLSTLALPVNCLGDFGPCGLSVQYTHDVCGCPPAHTGRSWLTLVLGLSALALPVDCSGDYGQYGVSVQYTQDVCGCPPAHTGRLWLSVYVRQHTQVVSGCPSVHISARWFLDSARWPFPWTVRVILAYVGCLFSTHRTFVCVRQHTQDVRGCPAAHTGRSWLSGSTHRTSVAVHQYTYQHADCPWTAVQYIYQHADNTYQHAHRYATQAPDQFNNHKTMLVKKLRRIVVHTGRPCVSICTHRTSVAVRVCPCVSVCVRQHTQDIRGCPSVNISARWSLDSARWPFPWTVWVILAQVGCLFSTHKTSVGVRLHTKDVRGRTRQHTQDVRGCPSAHAGCPCVFVSTHRTSMCVRQHRQDVRGCPSGISTLVLGLSMLALPVDCLGDFGHVGCLFSTHRTSMGVRQHTQDSVAVRGCPSVHTGRPWLSVCVRVCPSAHTGRPWLSISTHISTMVLGLSTLAIHVDCLVYTGRSWVSVSTHMTSVCVRQHTQDVRGSPCVSVSTHRTSVAVHQYTYQHVGPWSQHADPSRGLFGTSVGVRQHTQDVYGCSCVSMCVRLCPSVHTGRLWLSISTHIRTLVLGLSTLALPVDFLGDFSPRGLSVQYTQDVRGCSPAHTGLLWLSVAVLQHTQDIRGCTCVSVFVRVRPSAHRRRPWLSISTHISTMVLGHSTLALPVDCSGDFGPCGLSVLYTQDVCGCPSAHTGLSCVSVSTHKTSVCVRVCLCVSISTHRTSVAVHQYTYQDDGPWTQHAGPSRGLFGTSVGIRQHTQDVRVCPSEHTGRPWLSISKHISTLVLRLSTLALPVDSLGDFGPGGLSVQYTQDVRGCPSAHKRRTRQHTQDVRGCPSAHAGCPCVFVSTHKTSMCVRQHRQDVCGCPSGISTLVLGLSMLALPVDCLGDFGPRGLSVQYTQDVHGCPPAHTGRPWLSVSTHRTSVAVCVCPCVSVSTHMTSVAVHQYTYQHDVHTGRPWVSVSTHMTSVCVRQHTQDVRGSPCVSVSTHMTSVAVHQYTYQHIGPWSQHADPSRGLFGTSVGVRQHTQDVYGCSCVSMCVRLCPSVHTGRLWLVGTEIHTVDFRLNKETRKTLISQRTRISVNYHTSSNQNTRTTTIKIRNRKESKVDLIPNLRMSVYNKV</sequence>
<protein>
    <submittedName>
        <fullName evidence="1">Uncharacterized protein</fullName>
    </submittedName>
</protein>
<organism evidence="1 2">
    <name type="scientific">Brassica rapa subsp. trilocularis</name>
    <dbReference type="NCBI Taxonomy" id="1813537"/>
    <lineage>
        <taxon>Eukaryota</taxon>
        <taxon>Viridiplantae</taxon>
        <taxon>Streptophyta</taxon>
        <taxon>Embryophyta</taxon>
        <taxon>Tracheophyta</taxon>
        <taxon>Spermatophyta</taxon>
        <taxon>Magnoliopsida</taxon>
        <taxon>eudicotyledons</taxon>
        <taxon>Gunneridae</taxon>
        <taxon>Pentapetalae</taxon>
        <taxon>rosids</taxon>
        <taxon>malvids</taxon>
        <taxon>Brassicales</taxon>
        <taxon>Brassicaceae</taxon>
        <taxon>Brassiceae</taxon>
        <taxon>Brassica</taxon>
    </lineage>
</organism>
<keyword evidence="2" id="KW-1185">Reference proteome</keyword>
<comment type="caution">
    <text evidence="1">The sequence shown here is derived from an EMBL/GenBank/DDBJ whole genome shotgun (WGS) entry which is preliminary data.</text>
</comment>
<evidence type="ECO:0000313" key="2">
    <source>
        <dbReference type="Proteomes" id="UP000823674"/>
    </source>
</evidence>
<evidence type="ECO:0000313" key="1">
    <source>
        <dbReference type="EMBL" id="KAG5402635.1"/>
    </source>
</evidence>
<reference evidence="1 2" key="1">
    <citation type="submission" date="2021-03" db="EMBL/GenBank/DDBJ databases">
        <authorList>
            <person name="King G.J."/>
            <person name="Bancroft I."/>
            <person name="Baten A."/>
            <person name="Bloomfield J."/>
            <person name="Borpatragohain P."/>
            <person name="He Z."/>
            <person name="Irish N."/>
            <person name="Irwin J."/>
            <person name="Liu K."/>
            <person name="Mauleon R.P."/>
            <person name="Moore J."/>
            <person name="Morris R."/>
            <person name="Ostergaard L."/>
            <person name="Wang B."/>
            <person name="Wells R."/>
        </authorList>
    </citation>
    <scope>NUCLEOTIDE SEQUENCE [LARGE SCALE GENOMIC DNA]</scope>
    <source>
        <strain evidence="1">R-o-18</strain>
        <tissue evidence="1">Leaf</tissue>
    </source>
</reference>
<name>A0ABQ7MVI8_BRACM</name>
<gene>
    <name evidence="1" type="primary">A03g500020.1_BraROA</name>
    <name evidence="1" type="ORF">IGI04_008754</name>
</gene>
<dbReference type="Proteomes" id="UP000823674">
    <property type="component" value="Chromosome A03"/>
</dbReference>
<proteinExistence type="predicted"/>